<sequence>MSYPFHHAPLDEAAARFSAVVDAVTCAAPSIPVHSPLLSQLVVRLADVREVLACHLVRTVAFLDSLLTLGAEWRHTYLECSVKSVLVKLVRAARGEAPVSVPA</sequence>
<proteinExistence type="predicted"/>
<organism evidence="1 2">
    <name type="scientific">Lentzea xinjiangensis</name>
    <dbReference type="NCBI Taxonomy" id="402600"/>
    <lineage>
        <taxon>Bacteria</taxon>
        <taxon>Bacillati</taxon>
        <taxon>Actinomycetota</taxon>
        <taxon>Actinomycetes</taxon>
        <taxon>Pseudonocardiales</taxon>
        <taxon>Pseudonocardiaceae</taxon>
        <taxon>Lentzea</taxon>
    </lineage>
</organism>
<dbReference type="InterPro" id="IPR016035">
    <property type="entry name" value="Acyl_Trfase/lysoPLipase"/>
</dbReference>
<dbReference type="STRING" id="402600.SAMN05216188_1335"/>
<keyword evidence="2" id="KW-1185">Reference proteome</keyword>
<protein>
    <submittedName>
        <fullName evidence="1">Uncharacterized protein</fullName>
    </submittedName>
</protein>
<dbReference type="AlphaFoldDB" id="A0A1H9WFR3"/>
<evidence type="ECO:0000313" key="2">
    <source>
        <dbReference type="Proteomes" id="UP000199352"/>
    </source>
</evidence>
<dbReference type="Gene3D" id="3.40.366.10">
    <property type="entry name" value="Malonyl-Coenzyme A Acyl Carrier Protein, domain 2"/>
    <property type="match status" value="1"/>
</dbReference>
<dbReference type="OrthoDB" id="4286171at2"/>
<dbReference type="Proteomes" id="UP000199352">
    <property type="component" value="Unassembled WGS sequence"/>
</dbReference>
<gene>
    <name evidence="1" type="ORF">SAMN05216188_1335</name>
</gene>
<dbReference type="SUPFAM" id="SSF52151">
    <property type="entry name" value="FabD/lysophospholipase-like"/>
    <property type="match status" value="1"/>
</dbReference>
<dbReference type="RefSeq" id="WP_089961633.1">
    <property type="nucleotide sequence ID" value="NZ_FOFR01000033.1"/>
</dbReference>
<accession>A0A1H9WFR3</accession>
<dbReference type="InterPro" id="IPR001227">
    <property type="entry name" value="Ac_transferase_dom_sf"/>
</dbReference>
<dbReference type="EMBL" id="FOFR01000033">
    <property type="protein sequence ID" value="SES32313.1"/>
    <property type="molecule type" value="Genomic_DNA"/>
</dbReference>
<evidence type="ECO:0000313" key="1">
    <source>
        <dbReference type="EMBL" id="SES32313.1"/>
    </source>
</evidence>
<reference evidence="2" key="1">
    <citation type="submission" date="2016-10" db="EMBL/GenBank/DDBJ databases">
        <authorList>
            <person name="Varghese N."/>
            <person name="Submissions S."/>
        </authorList>
    </citation>
    <scope>NUCLEOTIDE SEQUENCE [LARGE SCALE GENOMIC DNA]</scope>
    <source>
        <strain evidence="2">CGMCC 4.3525</strain>
    </source>
</reference>
<name>A0A1H9WFR3_9PSEU</name>
<dbReference type="GO" id="GO:0016740">
    <property type="term" value="F:transferase activity"/>
    <property type="evidence" value="ECO:0007669"/>
    <property type="project" value="InterPro"/>
</dbReference>